<name>A0A5P8E5L4_9BACT</name>
<keyword evidence="1" id="KW-1133">Transmembrane helix</keyword>
<dbReference type="AlphaFoldDB" id="A0A5P8E5L4"/>
<dbReference type="EMBL" id="CP033459">
    <property type="protein sequence ID" value="QFQ12295.1"/>
    <property type="molecule type" value="Genomic_DNA"/>
</dbReference>
<evidence type="ECO:0000313" key="3">
    <source>
        <dbReference type="Proteomes" id="UP000249375"/>
    </source>
</evidence>
<evidence type="ECO:0000313" key="2">
    <source>
        <dbReference type="EMBL" id="QFQ12295.1"/>
    </source>
</evidence>
<keyword evidence="1" id="KW-0812">Transmembrane</keyword>
<protein>
    <submittedName>
        <fullName evidence="2">Uncharacterized protein</fullName>
    </submittedName>
</protein>
<accession>A0A5P8E5L4</accession>
<keyword evidence="1" id="KW-0472">Membrane</keyword>
<reference evidence="2 3" key="1">
    <citation type="submission" date="2018-11" db="EMBL/GenBank/DDBJ databases">
        <authorList>
            <person name="Na S.W."/>
            <person name="Baik M."/>
        </authorList>
    </citation>
    <scope>NUCLEOTIDE SEQUENCE [LARGE SCALE GENOMIC DNA]</scope>
    <source>
        <strain evidence="2 3">E39</strain>
    </source>
</reference>
<organism evidence="2 3">
    <name type="scientific">Pseudoprevotella muciniphila</name>
    <dbReference type="NCBI Taxonomy" id="2133944"/>
    <lineage>
        <taxon>Bacteria</taxon>
        <taxon>Pseudomonadati</taxon>
        <taxon>Bacteroidota</taxon>
        <taxon>Bacteroidia</taxon>
        <taxon>Bacteroidales</taxon>
        <taxon>Prevotellaceae</taxon>
        <taxon>Pseudoprevotella</taxon>
    </lineage>
</organism>
<dbReference type="KEGG" id="alq:C7Y71_004300"/>
<gene>
    <name evidence="2" type="ORF">C7Y71_004300</name>
</gene>
<dbReference type="Proteomes" id="UP000249375">
    <property type="component" value="Chromosome"/>
</dbReference>
<feature type="transmembrane region" description="Helical" evidence="1">
    <location>
        <begin position="12"/>
        <end position="33"/>
    </location>
</feature>
<keyword evidence="3" id="KW-1185">Reference proteome</keyword>
<sequence>MKTSVTQLYPVWLLILAGINLLSLLLSVFFLFGGFGNGFWSYLLWQLAWIAPICCFFGSLKSHDMGKTWLAVIVALAGIAIMCFGTMTIFSK</sequence>
<feature type="transmembrane region" description="Helical" evidence="1">
    <location>
        <begin position="69"/>
        <end position="90"/>
    </location>
</feature>
<feature type="transmembrane region" description="Helical" evidence="1">
    <location>
        <begin position="39"/>
        <end position="57"/>
    </location>
</feature>
<evidence type="ECO:0000256" key="1">
    <source>
        <dbReference type="SAM" id="Phobius"/>
    </source>
</evidence>
<proteinExistence type="predicted"/>
<dbReference type="RefSeq" id="WP_111898474.1">
    <property type="nucleotide sequence ID" value="NZ_CP033459.1"/>
</dbReference>